<dbReference type="Pfam" id="PF00994">
    <property type="entry name" value="MoCF_biosynth"/>
    <property type="match status" value="1"/>
</dbReference>
<dbReference type="Gene3D" id="3.90.105.10">
    <property type="entry name" value="Molybdopterin biosynthesis moea protein, domain 2"/>
    <property type="match status" value="1"/>
</dbReference>
<evidence type="ECO:0000256" key="4">
    <source>
        <dbReference type="RuleBase" id="RU365090"/>
    </source>
</evidence>
<dbReference type="Gene3D" id="3.40.980.10">
    <property type="entry name" value="MoaB/Mog-like domain"/>
    <property type="match status" value="1"/>
</dbReference>
<comment type="pathway">
    <text evidence="4">Cofactor biosynthesis; molybdopterin biosynthesis.</text>
</comment>
<reference evidence="6 7" key="1">
    <citation type="submission" date="2023-06" db="EMBL/GenBank/DDBJ databases">
        <title>Draft genome sequence of Novosphingobium sp. strain IK01.</title>
        <authorList>
            <person name="Hatamoto M."/>
            <person name="Ikarashi T."/>
            <person name="Yamaguchi T."/>
        </authorList>
    </citation>
    <scope>NUCLEOTIDE SEQUENCE [LARGE SCALE GENOMIC DNA]</scope>
    <source>
        <strain evidence="6 7">IK01</strain>
    </source>
</reference>
<keyword evidence="4" id="KW-0460">Magnesium</keyword>
<name>A0ABQ6P2D7_9SPHN</name>
<keyword evidence="7" id="KW-1185">Reference proteome</keyword>
<gene>
    <name evidence="6" type="ORF">NUTIK01_01940</name>
</gene>
<dbReference type="Gene3D" id="2.170.190.11">
    <property type="entry name" value="Molybdopterin biosynthesis moea protein, domain 3"/>
    <property type="match status" value="1"/>
</dbReference>
<dbReference type="InterPro" id="IPR005110">
    <property type="entry name" value="MoeA_linker/N"/>
</dbReference>
<keyword evidence="4" id="KW-0501">Molybdenum cofactor biosynthesis</keyword>
<dbReference type="Gene3D" id="2.40.340.10">
    <property type="entry name" value="MoeA, C-terminal, domain IV"/>
    <property type="match status" value="1"/>
</dbReference>
<keyword evidence="4" id="KW-0500">Molybdenum</keyword>
<dbReference type="EMBL" id="BTFW01000001">
    <property type="protein sequence ID" value="GMM59417.1"/>
    <property type="molecule type" value="Genomic_DNA"/>
</dbReference>
<dbReference type="SMART" id="SM00852">
    <property type="entry name" value="MoCF_biosynth"/>
    <property type="match status" value="1"/>
</dbReference>
<comment type="caution">
    <text evidence="6">The sequence shown here is derived from an EMBL/GenBank/DDBJ whole genome shotgun (WGS) entry which is preliminary data.</text>
</comment>
<evidence type="ECO:0000256" key="2">
    <source>
        <dbReference type="ARBA" id="ARBA00010763"/>
    </source>
</evidence>
<dbReference type="InterPro" id="IPR036425">
    <property type="entry name" value="MoaB/Mog-like_dom_sf"/>
</dbReference>
<comment type="function">
    <text evidence="1 4">Catalyzes the insertion of molybdate into adenylated molybdopterin with the concomitant release of AMP.</text>
</comment>
<dbReference type="InterPro" id="IPR036135">
    <property type="entry name" value="MoeA_linker/N_sf"/>
</dbReference>
<comment type="catalytic activity">
    <reaction evidence="3">
        <text>adenylyl-molybdopterin + molybdate = Mo-molybdopterin + AMP + H(+)</text>
        <dbReference type="Rhea" id="RHEA:35047"/>
        <dbReference type="ChEBI" id="CHEBI:15378"/>
        <dbReference type="ChEBI" id="CHEBI:36264"/>
        <dbReference type="ChEBI" id="CHEBI:62727"/>
        <dbReference type="ChEBI" id="CHEBI:71302"/>
        <dbReference type="ChEBI" id="CHEBI:456215"/>
        <dbReference type="EC" id="2.10.1.1"/>
    </reaction>
</comment>
<keyword evidence="4" id="KW-0479">Metal-binding</keyword>
<dbReference type="PANTHER" id="PTHR10192">
    <property type="entry name" value="MOLYBDOPTERIN BIOSYNTHESIS PROTEIN"/>
    <property type="match status" value="1"/>
</dbReference>
<sequence length="411" mass="43589">MASVLEVPCAATIGFDEAQAIVRTNSAPLGVEQVALHKAGRRILAREVAARIDSPRRDCAAMDGYAVRTQDLVRETNRLSLQGESHAGDTTPAPLYPGTAIRISTGAPMPQGADRVVVRELAHVEGDEVIVPRAQRSSHVRPRASDFACGAPLLQPGTPIDARAMVILGAADVDTVPVWRRPRVHVLTNGDELAAPGSAAQDSHTIPDSLSEALSLMARQWGAKPMGTWQSPDRADYLRAVTRQVLADADLIVVAGGASHGPRDLVREAMAPLGLELAFAGIAIKPGKPLWYGTIGKTHVLGLPGNPTAALTTARLFLAPLVCQLAGAGFNHALRWHPRRLIEPVGPVGDRDEFLCASTEDAQTGSPTGVRVLARQEASAQMMLAHADLLVERRAGSPATGEGTMVRCLRF</sequence>
<dbReference type="Proteomes" id="UP001187221">
    <property type="component" value="Unassembled WGS sequence"/>
</dbReference>
<dbReference type="SUPFAM" id="SSF63882">
    <property type="entry name" value="MoeA N-terminal region -like"/>
    <property type="match status" value="1"/>
</dbReference>
<evidence type="ECO:0000256" key="3">
    <source>
        <dbReference type="ARBA" id="ARBA00047317"/>
    </source>
</evidence>
<dbReference type="CDD" id="cd00887">
    <property type="entry name" value="MoeA"/>
    <property type="match status" value="1"/>
</dbReference>
<comment type="cofactor">
    <cofactor evidence="4">
        <name>Mg(2+)</name>
        <dbReference type="ChEBI" id="CHEBI:18420"/>
    </cofactor>
</comment>
<evidence type="ECO:0000313" key="7">
    <source>
        <dbReference type="Proteomes" id="UP001187221"/>
    </source>
</evidence>
<evidence type="ECO:0000256" key="1">
    <source>
        <dbReference type="ARBA" id="ARBA00002901"/>
    </source>
</evidence>
<dbReference type="InterPro" id="IPR038987">
    <property type="entry name" value="MoeA-like"/>
</dbReference>
<proteinExistence type="inferred from homology"/>
<comment type="similarity">
    <text evidence="2 4">Belongs to the MoeA family.</text>
</comment>
<evidence type="ECO:0000313" key="6">
    <source>
        <dbReference type="EMBL" id="GMM59417.1"/>
    </source>
</evidence>
<dbReference type="SUPFAM" id="SSF53218">
    <property type="entry name" value="Molybdenum cofactor biosynthesis proteins"/>
    <property type="match status" value="1"/>
</dbReference>
<accession>A0ABQ6P2D7</accession>
<feature type="domain" description="MoaB/Mog" evidence="5">
    <location>
        <begin position="185"/>
        <end position="324"/>
    </location>
</feature>
<dbReference type="InterPro" id="IPR036688">
    <property type="entry name" value="MoeA_C_domain_IV_sf"/>
</dbReference>
<keyword evidence="4" id="KW-0808">Transferase</keyword>
<organism evidence="6 7">
    <name type="scientific">Novosphingobium pituita</name>
    <dbReference type="NCBI Taxonomy" id="3056842"/>
    <lineage>
        <taxon>Bacteria</taxon>
        <taxon>Pseudomonadati</taxon>
        <taxon>Pseudomonadota</taxon>
        <taxon>Alphaproteobacteria</taxon>
        <taxon>Sphingomonadales</taxon>
        <taxon>Sphingomonadaceae</taxon>
        <taxon>Novosphingobium</taxon>
    </lineage>
</organism>
<protein>
    <recommendedName>
        <fullName evidence="4">Molybdopterin molybdenumtransferase</fullName>
        <ecNumber evidence="4">2.10.1.1</ecNumber>
    </recommendedName>
</protein>
<dbReference type="InterPro" id="IPR001453">
    <property type="entry name" value="MoaB/Mog_dom"/>
</dbReference>
<dbReference type="RefSeq" id="WP_317973275.1">
    <property type="nucleotide sequence ID" value="NZ_BTFW01000001.1"/>
</dbReference>
<dbReference type="PANTHER" id="PTHR10192:SF5">
    <property type="entry name" value="GEPHYRIN"/>
    <property type="match status" value="1"/>
</dbReference>
<evidence type="ECO:0000259" key="5">
    <source>
        <dbReference type="SMART" id="SM00852"/>
    </source>
</evidence>
<dbReference type="EC" id="2.10.1.1" evidence="4"/>
<dbReference type="Pfam" id="PF03453">
    <property type="entry name" value="MoeA_N"/>
    <property type="match status" value="1"/>
</dbReference>